<dbReference type="PROSITE" id="PS51257">
    <property type="entry name" value="PROKAR_LIPOPROTEIN"/>
    <property type="match status" value="1"/>
</dbReference>
<feature type="signal peptide" evidence="1">
    <location>
        <begin position="1"/>
        <end position="15"/>
    </location>
</feature>
<evidence type="ECO:0000313" key="3">
    <source>
        <dbReference type="Proteomes" id="UP001285263"/>
    </source>
</evidence>
<evidence type="ECO:0000256" key="1">
    <source>
        <dbReference type="SAM" id="SignalP"/>
    </source>
</evidence>
<protein>
    <recommendedName>
        <fullName evidence="4">ABC-type transport auxiliary lipoprotein component domain-containing protein</fullName>
    </recommendedName>
</protein>
<gene>
    <name evidence="2" type="ORF">SNE35_08870</name>
</gene>
<reference evidence="2 3" key="1">
    <citation type="submission" date="2023-11" db="EMBL/GenBank/DDBJ databases">
        <title>Paucibacter sp. nov., isolated from fresh soil in Korea.</title>
        <authorList>
            <person name="Le N.T.T."/>
        </authorList>
    </citation>
    <scope>NUCLEOTIDE SEQUENCE [LARGE SCALE GENOMIC DNA]</scope>
    <source>
        <strain evidence="2 3">R3-3</strain>
    </source>
</reference>
<organism evidence="2 3">
    <name type="scientific">Roseateles agri</name>
    <dbReference type="NCBI Taxonomy" id="3098619"/>
    <lineage>
        <taxon>Bacteria</taxon>
        <taxon>Pseudomonadati</taxon>
        <taxon>Pseudomonadota</taxon>
        <taxon>Betaproteobacteria</taxon>
        <taxon>Burkholderiales</taxon>
        <taxon>Sphaerotilaceae</taxon>
        <taxon>Roseateles</taxon>
    </lineage>
</organism>
<sequence length="186" mass="19943">MPSAAVRLAVSVATAAALLAGCGSPTQSLTMGLTPADTLQLRTWVPDALKNNVDLDRVKGGETTSQWWGSKVGALTFEHALEDSLRGLGMLPASPQAPAQYQLRTQILSQVQPLVAADTTVTVTINYTLVDRSSGAVLYERALRTAHKTELGEAVISMPERLRLANEGAVRENIIAAMRDLMSLRF</sequence>
<name>A0ABU5DEB4_9BURK</name>
<comment type="caution">
    <text evidence="2">The sequence shown here is derived from an EMBL/GenBank/DDBJ whole genome shotgun (WGS) entry which is preliminary data.</text>
</comment>
<proteinExistence type="predicted"/>
<accession>A0ABU5DEB4</accession>
<keyword evidence="3" id="KW-1185">Reference proteome</keyword>
<evidence type="ECO:0008006" key="4">
    <source>
        <dbReference type="Google" id="ProtNLM"/>
    </source>
</evidence>
<keyword evidence="1" id="KW-0732">Signal</keyword>
<feature type="chain" id="PRO_5046786632" description="ABC-type transport auxiliary lipoprotein component domain-containing protein" evidence="1">
    <location>
        <begin position="16"/>
        <end position="186"/>
    </location>
</feature>
<dbReference type="RefSeq" id="WP_320422533.1">
    <property type="nucleotide sequence ID" value="NZ_JAXCLA010000003.1"/>
</dbReference>
<dbReference type="Proteomes" id="UP001285263">
    <property type="component" value="Unassembled WGS sequence"/>
</dbReference>
<dbReference type="EMBL" id="JAXCLA010000003">
    <property type="protein sequence ID" value="MDY0744617.1"/>
    <property type="molecule type" value="Genomic_DNA"/>
</dbReference>
<evidence type="ECO:0000313" key="2">
    <source>
        <dbReference type="EMBL" id="MDY0744617.1"/>
    </source>
</evidence>